<dbReference type="InterPro" id="IPR005901">
    <property type="entry name" value="GLPGLI"/>
</dbReference>
<comment type="caution">
    <text evidence="2">The sequence shown here is derived from an EMBL/GenBank/DDBJ whole genome shotgun (WGS) entry which is preliminary data.</text>
</comment>
<evidence type="ECO:0000313" key="2">
    <source>
        <dbReference type="EMBL" id="MVZ63313.1"/>
    </source>
</evidence>
<dbReference type="Proteomes" id="UP000435036">
    <property type="component" value="Unassembled WGS sequence"/>
</dbReference>
<feature type="chain" id="PRO_5026820494" evidence="1">
    <location>
        <begin position="23"/>
        <end position="263"/>
    </location>
</feature>
<evidence type="ECO:0000313" key="3">
    <source>
        <dbReference type="Proteomes" id="UP000435036"/>
    </source>
</evidence>
<dbReference type="RefSeq" id="WP_160370033.1">
    <property type="nucleotide sequence ID" value="NZ_WSQA01000012.1"/>
</dbReference>
<feature type="signal peptide" evidence="1">
    <location>
        <begin position="1"/>
        <end position="22"/>
    </location>
</feature>
<proteinExistence type="predicted"/>
<keyword evidence="3" id="KW-1185">Reference proteome</keyword>
<name>A0A6N8L0P1_9SPHI</name>
<gene>
    <name evidence="2" type="ORF">GQF63_14880</name>
</gene>
<dbReference type="AlphaFoldDB" id="A0A6N8L0P1"/>
<sequence>MMNRSYITLFFLLCLGLMQSQAQHAFFPEQGIITYDKTIHVKNLLKRQLTLIPEGDMQRRFLENMIPNAPETAVLQRTLNFTPTEVSVEPVPKNHEPFIAQLMQFGMLDYGTKFYQNFAKNESQVSLEFGGSAIMIKDSLPSVKWKITNEYRNIAGYDCRRANGLTQDSVYVVAFYTDQIPTPGGPNVIQGLPGMILGLVIPEQNVNIYASKVELTAAKVNTDLLKKKGEVASREDTRKKLLGSLGRFIKEKQFHYLFTAMFL</sequence>
<dbReference type="OrthoDB" id="1440774at2"/>
<dbReference type="NCBIfam" id="TIGR01200">
    <property type="entry name" value="GLPGLI"/>
    <property type="match status" value="1"/>
</dbReference>
<keyword evidence="1" id="KW-0732">Signal</keyword>
<reference evidence="2 3" key="1">
    <citation type="submission" date="2019-12" db="EMBL/GenBank/DDBJ databases">
        <authorList>
            <person name="Dong K."/>
        </authorList>
    </citation>
    <scope>NUCLEOTIDE SEQUENCE [LARGE SCALE GENOMIC DNA]</scope>
    <source>
        <strain evidence="2 3">JCM 31225</strain>
    </source>
</reference>
<evidence type="ECO:0000256" key="1">
    <source>
        <dbReference type="SAM" id="SignalP"/>
    </source>
</evidence>
<dbReference type="Pfam" id="PF09697">
    <property type="entry name" value="Porph_ging"/>
    <property type="match status" value="1"/>
</dbReference>
<protein>
    <submittedName>
        <fullName evidence="2">GLPGLI family protein</fullName>
    </submittedName>
</protein>
<organism evidence="2 3">
    <name type="scientific">Sphingobacterium humi</name>
    <dbReference type="NCBI Taxonomy" id="1796905"/>
    <lineage>
        <taxon>Bacteria</taxon>
        <taxon>Pseudomonadati</taxon>
        <taxon>Bacteroidota</taxon>
        <taxon>Sphingobacteriia</taxon>
        <taxon>Sphingobacteriales</taxon>
        <taxon>Sphingobacteriaceae</taxon>
        <taxon>Sphingobacterium</taxon>
    </lineage>
</organism>
<dbReference type="EMBL" id="WSQA01000012">
    <property type="protein sequence ID" value="MVZ63313.1"/>
    <property type="molecule type" value="Genomic_DNA"/>
</dbReference>
<accession>A0A6N8L0P1</accession>